<dbReference type="AlphaFoldDB" id="A0A919C8C3"/>
<proteinExistence type="predicted"/>
<reference evidence="1" key="2">
    <citation type="submission" date="2020-09" db="EMBL/GenBank/DDBJ databases">
        <authorList>
            <person name="Sun Q."/>
            <person name="Ohkuma M."/>
        </authorList>
    </citation>
    <scope>NUCLEOTIDE SEQUENCE</scope>
    <source>
        <strain evidence="1">JCM 4637</strain>
    </source>
</reference>
<dbReference type="EMBL" id="BMVC01000002">
    <property type="protein sequence ID" value="GHC83402.1"/>
    <property type="molecule type" value="Genomic_DNA"/>
</dbReference>
<evidence type="ECO:0000313" key="1">
    <source>
        <dbReference type="EMBL" id="GHC83402.1"/>
    </source>
</evidence>
<accession>A0A919C8C3</accession>
<dbReference type="RefSeq" id="WP_189822436.1">
    <property type="nucleotide sequence ID" value="NZ_BMVC01000002.1"/>
</dbReference>
<evidence type="ECO:0000313" key="2">
    <source>
        <dbReference type="Proteomes" id="UP000638353"/>
    </source>
</evidence>
<dbReference type="Proteomes" id="UP000638353">
    <property type="component" value="Unassembled WGS sequence"/>
</dbReference>
<name>A0A919C8C3_9ACTN</name>
<protein>
    <submittedName>
        <fullName evidence="1">Uncharacterized protein</fullName>
    </submittedName>
</protein>
<sequence>MSVDAFPSGEGLAEGFVVRSADEEDGSGYVSWIADRMERVQLGMGAETLVLAQPLLADPSASETELRRTGVRLSECLADALRVAESRGGRLRMQGQ</sequence>
<comment type="caution">
    <text evidence="1">The sequence shown here is derived from an EMBL/GenBank/DDBJ whole genome shotgun (WGS) entry which is preliminary data.</text>
</comment>
<organism evidence="1 2">
    <name type="scientific">Streptomyces finlayi</name>
    <dbReference type="NCBI Taxonomy" id="67296"/>
    <lineage>
        <taxon>Bacteria</taxon>
        <taxon>Bacillati</taxon>
        <taxon>Actinomycetota</taxon>
        <taxon>Actinomycetes</taxon>
        <taxon>Kitasatosporales</taxon>
        <taxon>Streptomycetaceae</taxon>
        <taxon>Streptomyces</taxon>
    </lineage>
</organism>
<gene>
    <name evidence="1" type="ORF">GCM10010334_12510</name>
</gene>
<reference evidence="1" key="1">
    <citation type="journal article" date="2014" name="Int. J. Syst. Evol. Microbiol.">
        <title>Complete genome sequence of Corynebacterium casei LMG S-19264T (=DSM 44701T), isolated from a smear-ripened cheese.</title>
        <authorList>
            <consortium name="US DOE Joint Genome Institute (JGI-PGF)"/>
            <person name="Walter F."/>
            <person name="Albersmeier A."/>
            <person name="Kalinowski J."/>
            <person name="Ruckert C."/>
        </authorList>
    </citation>
    <scope>NUCLEOTIDE SEQUENCE</scope>
    <source>
        <strain evidence="1">JCM 4637</strain>
    </source>
</reference>